<organism evidence="3 4">
    <name type="scientific">Lithohypha guttulata</name>
    <dbReference type="NCBI Taxonomy" id="1690604"/>
    <lineage>
        <taxon>Eukaryota</taxon>
        <taxon>Fungi</taxon>
        <taxon>Dikarya</taxon>
        <taxon>Ascomycota</taxon>
        <taxon>Pezizomycotina</taxon>
        <taxon>Eurotiomycetes</taxon>
        <taxon>Chaetothyriomycetidae</taxon>
        <taxon>Chaetothyriales</taxon>
        <taxon>Trichomeriaceae</taxon>
        <taxon>Lithohypha</taxon>
    </lineage>
</organism>
<dbReference type="InterPro" id="IPR051506">
    <property type="entry name" value="ATOS_Transcription_Regulators"/>
</dbReference>
<dbReference type="AlphaFoldDB" id="A0AAN7T211"/>
<name>A0AAN7T211_9EURO</name>
<dbReference type="Pfam" id="PF13889">
    <property type="entry name" value="Chromosome_seg"/>
    <property type="match status" value="1"/>
</dbReference>
<dbReference type="PANTHER" id="PTHR13199:SF11">
    <property type="entry name" value="PROTEIN ATOSSA"/>
    <property type="match status" value="1"/>
</dbReference>
<feature type="compositionally biased region" description="Basic and acidic residues" evidence="1">
    <location>
        <begin position="19"/>
        <end position="34"/>
    </location>
</feature>
<feature type="region of interest" description="Disordered" evidence="1">
    <location>
        <begin position="427"/>
        <end position="450"/>
    </location>
</feature>
<dbReference type="SMART" id="SM01177">
    <property type="entry name" value="DUF4210"/>
    <property type="match status" value="1"/>
</dbReference>
<keyword evidence="4" id="KW-1185">Reference proteome</keyword>
<dbReference type="InterPro" id="IPR033473">
    <property type="entry name" value="Atos-like_C"/>
</dbReference>
<reference evidence="3 4" key="1">
    <citation type="submission" date="2023-08" db="EMBL/GenBank/DDBJ databases">
        <title>Black Yeasts Isolated from many extreme environments.</title>
        <authorList>
            <person name="Coleine C."/>
            <person name="Stajich J.E."/>
            <person name="Selbmann L."/>
        </authorList>
    </citation>
    <scope>NUCLEOTIDE SEQUENCE [LARGE SCALE GENOMIC DNA]</scope>
    <source>
        <strain evidence="3 4">CCFEE 5910</strain>
    </source>
</reference>
<feature type="compositionally biased region" description="Basic and acidic residues" evidence="1">
    <location>
        <begin position="431"/>
        <end position="443"/>
    </location>
</feature>
<comment type="caution">
    <text evidence="3">The sequence shown here is derived from an EMBL/GenBank/DDBJ whole genome shotgun (WGS) entry which is preliminary data.</text>
</comment>
<feature type="domain" description="Atos-like conserved" evidence="2">
    <location>
        <begin position="336"/>
        <end position="410"/>
    </location>
</feature>
<sequence>MARHVKDEMADEQWQLDRASTHESIERDEEKKTEYPSQVVRTSSREELMECIKRGQRPHWVPQSSFQALRDEEDAMVEQRRLRSTDRDKEADSCFVSVDPSAINETQQHGQKEELRLQIDPIERPRSALHRGNFADSDSAEVSDFWSDPTRQPGLAISTTSVDNSPPFWLADSPRLTAHDAMSHVRTLSQLNPTIAPRRRAPSLGSSLSSSFVMRTPTSPLVQATSHLDVDTRSHRQSLSHHVGSGENTSIRRRTMPPSSFTSFTMTPIEATPPNFSRPFAPALRREASLPLHGHATRRSLSSFTYQPRSNPQTPLAHSRRPSMTSEGGSRRRKSMIGSFEESILRGRMSTPPSKPLDFVAQIGVMGKGNCPASLKCPAHVSVPFPAVFYSYPSSSDHRSVSDDTPSPYVGTVDLNHNLKHVTLATKKTKKDISSRDAMDHQNETATPATQSVPLDASKLHVGGAYRIPQQGQLQIIIKNPNKTAVKLFLVPYDLTGMEAGTKTFVRQRSYSSGPVVENVVGNKQVVVDPLENKHILRYLVHIRFCCPAKNRYYLYDNIRVVFANRVPDGKEKLENEVQLPDPKFSTWKPSKSDPVTEALKNTPTTLVGSAFEVDSPQFFGDMDDFVPSAIPASPTPAEKPVGRRRSPPPFEFPTTSIQNKQKPRNIVNDNSFHEPFQNPFEILISRPQTPSNTNKPERALSPVTGFGTTTPIRSSPIPWRSPPSGGGSIRSFSPIPPEVGDGLLSRQFKELGGQQGQQKAAR</sequence>
<dbReference type="EMBL" id="JAVRRJ010000003">
    <property type="protein sequence ID" value="KAK5086472.1"/>
    <property type="molecule type" value="Genomic_DNA"/>
</dbReference>
<dbReference type="PANTHER" id="PTHR13199">
    <property type="entry name" value="GH03947P"/>
    <property type="match status" value="1"/>
</dbReference>
<evidence type="ECO:0000313" key="4">
    <source>
        <dbReference type="Proteomes" id="UP001309876"/>
    </source>
</evidence>
<evidence type="ECO:0000259" key="2">
    <source>
        <dbReference type="SMART" id="SM01177"/>
    </source>
</evidence>
<feature type="compositionally biased region" description="Polar residues" evidence="1">
    <location>
        <begin position="299"/>
        <end position="328"/>
    </location>
</feature>
<dbReference type="Pfam" id="PF13915">
    <property type="entry name" value="DUF4210"/>
    <property type="match status" value="1"/>
</dbReference>
<feature type="region of interest" description="Disordered" evidence="1">
    <location>
        <begin position="1"/>
        <end position="41"/>
    </location>
</feature>
<evidence type="ECO:0000313" key="3">
    <source>
        <dbReference type="EMBL" id="KAK5086472.1"/>
    </source>
</evidence>
<feature type="region of interest" description="Disordered" evidence="1">
    <location>
        <begin position="630"/>
        <end position="674"/>
    </location>
</feature>
<gene>
    <name evidence="3" type="ORF">LTR05_003640</name>
</gene>
<proteinExistence type="predicted"/>
<evidence type="ECO:0000256" key="1">
    <source>
        <dbReference type="SAM" id="MobiDB-lite"/>
    </source>
</evidence>
<feature type="region of interest" description="Disordered" evidence="1">
    <location>
        <begin position="298"/>
        <end position="336"/>
    </location>
</feature>
<feature type="region of interest" description="Disordered" evidence="1">
    <location>
        <begin position="233"/>
        <end position="258"/>
    </location>
</feature>
<accession>A0AAN7T211</accession>
<dbReference type="Proteomes" id="UP001309876">
    <property type="component" value="Unassembled WGS sequence"/>
</dbReference>
<feature type="region of interest" description="Disordered" evidence="1">
    <location>
        <begin position="686"/>
        <end position="763"/>
    </location>
</feature>
<dbReference type="InterPro" id="IPR025261">
    <property type="entry name" value="Atos-like_cons_dom"/>
</dbReference>
<protein>
    <recommendedName>
        <fullName evidence="2">Atos-like conserved domain-containing protein</fullName>
    </recommendedName>
</protein>